<dbReference type="AlphaFoldDB" id="A0A834EAA4"/>
<sequence>MCVQLLCRNQMFCFFFKAKCIFQLIGGKSSKKGSSLSHLKIPFLSPTRHLLSLVFAKKQEHCLHFSSLSSRAQVREPPRHAHVLFWQPARIPSCFHPLKELGSVEWNWSCHPSGGGTGVLHGVIV</sequence>
<evidence type="ECO:0000313" key="2">
    <source>
        <dbReference type="Proteomes" id="UP000664940"/>
    </source>
</evidence>
<reference evidence="1 2" key="1">
    <citation type="journal article" date="2020" name="Nature">
        <title>Six reference-quality genomes reveal evolution of bat adaptations.</title>
        <authorList>
            <person name="Jebb D."/>
            <person name="Huang Z."/>
            <person name="Pippel M."/>
            <person name="Hughes G.M."/>
            <person name="Lavrichenko K."/>
            <person name="Devanna P."/>
            <person name="Winkler S."/>
            <person name="Jermiin L.S."/>
            <person name="Skirmuntt E.C."/>
            <person name="Katzourakis A."/>
            <person name="Burkitt-Gray L."/>
            <person name="Ray D.A."/>
            <person name="Sullivan K.A.M."/>
            <person name="Roscito J.G."/>
            <person name="Kirilenko B.M."/>
            <person name="Davalos L.M."/>
            <person name="Corthals A.P."/>
            <person name="Power M.L."/>
            <person name="Jones G."/>
            <person name="Ransome R.D."/>
            <person name="Dechmann D.K.N."/>
            <person name="Locatelli A.G."/>
            <person name="Puechmaille S.J."/>
            <person name="Fedrigo O."/>
            <person name="Jarvis E.D."/>
            <person name="Hiller M."/>
            <person name="Vernes S.C."/>
            <person name="Myers E.W."/>
            <person name="Teeling E.C."/>
        </authorList>
    </citation>
    <scope>NUCLEOTIDE SEQUENCE [LARGE SCALE GENOMIC DNA]</scope>
    <source>
        <strain evidence="1">Bat1K_MPI-CBG_1</strain>
    </source>
</reference>
<proteinExistence type="predicted"/>
<organism evidence="1 2">
    <name type="scientific">Phyllostomus discolor</name>
    <name type="common">pale spear-nosed bat</name>
    <dbReference type="NCBI Taxonomy" id="89673"/>
    <lineage>
        <taxon>Eukaryota</taxon>
        <taxon>Metazoa</taxon>
        <taxon>Chordata</taxon>
        <taxon>Craniata</taxon>
        <taxon>Vertebrata</taxon>
        <taxon>Euteleostomi</taxon>
        <taxon>Mammalia</taxon>
        <taxon>Eutheria</taxon>
        <taxon>Laurasiatheria</taxon>
        <taxon>Chiroptera</taxon>
        <taxon>Yangochiroptera</taxon>
        <taxon>Phyllostomidae</taxon>
        <taxon>Phyllostominae</taxon>
        <taxon>Phyllostomus</taxon>
    </lineage>
</organism>
<dbReference type="EMBL" id="JABVXQ010000005">
    <property type="protein sequence ID" value="KAF6109676.1"/>
    <property type="molecule type" value="Genomic_DNA"/>
</dbReference>
<accession>A0A834EAA4</accession>
<evidence type="ECO:0000313" key="1">
    <source>
        <dbReference type="EMBL" id="KAF6109676.1"/>
    </source>
</evidence>
<name>A0A834EAA4_9CHIR</name>
<protein>
    <submittedName>
        <fullName evidence="1">Uncharacterized protein</fullName>
    </submittedName>
</protein>
<gene>
    <name evidence="1" type="ORF">HJG60_010907</name>
</gene>
<dbReference type="Proteomes" id="UP000664940">
    <property type="component" value="Unassembled WGS sequence"/>
</dbReference>
<comment type="caution">
    <text evidence="1">The sequence shown here is derived from an EMBL/GenBank/DDBJ whole genome shotgun (WGS) entry which is preliminary data.</text>
</comment>